<proteinExistence type="predicted"/>
<reference evidence="1 2" key="2">
    <citation type="submission" date="2018-11" db="EMBL/GenBank/DDBJ databases">
        <authorList>
            <consortium name="Pathogen Informatics"/>
        </authorList>
    </citation>
    <scope>NUCLEOTIDE SEQUENCE [LARGE SCALE GENOMIC DNA]</scope>
</reference>
<keyword evidence="2" id="KW-1185">Reference proteome</keyword>
<evidence type="ECO:0000313" key="1">
    <source>
        <dbReference type="EMBL" id="VDN24950.1"/>
    </source>
</evidence>
<name>A0A183E1P4_9BILA</name>
<dbReference type="AlphaFoldDB" id="A0A183E1P4"/>
<dbReference type="EMBL" id="UYRT01081761">
    <property type="protein sequence ID" value="VDN24950.1"/>
    <property type="molecule type" value="Genomic_DNA"/>
</dbReference>
<reference evidence="3" key="1">
    <citation type="submission" date="2016-06" db="UniProtKB">
        <authorList>
            <consortium name="WormBaseParasite"/>
        </authorList>
    </citation>
    <scope>IDENTIFICATION</scope>
</reference>
<organism evidence="3">
    <name type="scientific">Gongylonema pulchrum</name>
    <dbReference type="NCBI Taxonomy" id="637853"/>
    <lineage>
        <taxon>Eukaryota</taxon>
        <taxon>Metazoa</taxon>
        <taxon>Ecdysozoa</taxon>
        <taxon>Nematoda</taxon>
        <taxon>Chromadorea</taxon>
        <taxon>Rhabditida</taxon>
        <taxon>Spirurina</taxon>
        <taxon>Spiruromorpha</taxon>
        <taxon>Spiruroidea</taxon>
        <taxon>Gongylonematidae</taxon>
        <taxon>Gongylonema</taxon>
    </lineage>
</organism>
<gene>
    <name evidence="1" type="ORF">GPUH_LOCUS14885</name>
</gene>
<sequence>MNSENVINGAEKNGVDVEIREGLAQMDDEREEIVKMWKHMDQKLESKAKSLNLTAVNHMIKNPQVISLIMGLDQNDAHNDQKAIVTVPRVSRTFLDIDYEPNEDEDDDYLPEQDEDASEIGDDLEILGDACDDALQVVEADTDVAPALHTRSKQQDSSTLEPDNEQLFGDDMLLYSAVDDPDYVEFIRSLNDPSKYEGDALHNRLFVCILEAEDPEYNFLADIDAEDCTEEYEIRKDRATEIPSFERFFQISLFIKFRDEFKENSAVDQENPKLDTKGGVRAETSEVQPENLQPEIILVDATLEDFERIGMRSSTLIGASFQCPPLFTFPELQQLKTQLEKVKKELKFRYFAYALDFR</sequence>
<dbReference type="OrthoDB" id="6257037at2759"/>
<protein>
    <submittedName>
        <fullName evidence="3">Reverse transcriptase domain-containing protein</fullName>
    </submittedName>
</protein>
<evidence type="ECO:0000313" key="3">
    <source>
        <dbReference type="WBParaSite" id="GPUH_0001490401-mRNA-1"/>
    </source>
</evidence>
<evidence type="ECO:0000313" key="2">
    <source>
        <dbReference type="Proteomes" id="UP000271098"/>
    </source>
</evidence>
<accession>A0A183E1P4</accession>
<dbReference type="WBParaSite" id="GPUH_0001490401-mRNA-1">
    <property type="protein sequence ID" value="GPUH_0001490401-mRNA-1"/>
    <property type="gene ID" value="GPUH_0001490401"/>
</dbReference>
<dbReference type="Proteomes" id="UP000271098">
    <property type="component" value="Unassembled WGS sequence"/>
</dbReference>